<sequence>MSEQESKQAKKIFAVTTSTGLSDRGWTELLRPTRGIPAAEKGIPESSGEEAWNARSPAEPVEPEIDR</sequence>
<dbReference type="RefSeq" id="WP_050725999.1">
    <property type="nucleotide sequence ID" value="NZ_CP012332.1"/>
</dbReference>
<dbReference type="AlphaFoldDB" id="A0A0K1PDW9"/>
<dbReference type="Proteomes" id="UP000055590">
    <property type="component" value="Chromosome"/>
</dbReference>
<reference evidence="2 3" key="1">
    <citation type="submission" date="2015-08" db="EMBL/GenBank/DDBJ databases">
        <authorList>
            <person name="Babu N.S."/>
            <person name="Beckwith C.J."/>
            <person name="Beseler K.G."/>
            <person name="Brison A."/>
            <person name="Carone J.V."/>
            <person name="Caskin T.P."/>
            <person name="Diamond M."/>
            <person name="Durham M.E."/>
            <person name="Foxe J.M."/>
            <person name="Go M."/>
            <person name="Henderson B.A."/>
            <person name="Jones I.B."/>
            <person name="McGettigan J.A."/>
            <person name="Micheletti S.J."/>
            <person name="Nasrallah M.E."/>
            <person name="Ortiz D."/>
            <person name="Piller C.R."/>
            <person name="Privatt S.R."/>
            <person name="Schneider S.L."/>
            <person name="Sharp S."/>
            <person name="Smith T.C."/>
            <person name="Stanton J.D."/>
            <person name="Ullery H.E."/>
            <person name="Wilson R.J."/>
            <person name="Serrano M.G."/>
            <person name="Buck G."/>
            <person name="Lee V."/>
            <person name="Wang Y."/>
            <person name="Carvalho R."/>
            <person name="Voegtly L."/>
            <person name="Shi R."/>
            <person name="Duckworth R."/>
            <person name="Johnson A."/>
            <person name="Loviza R."/>
            <person name="Walstead R."/>
            <person name="Shah Z."/>
            <person name="Kiflezghi M."/>
            <person name="Wade K."/>
            <person name="Ball S.L."/>
            <person name="Bradley K.W."/>
            <person name="Asai D.J."/>
            <person name="Bowman C.A."/>
            <person name="Russell D.A."/>
            <person name="Pope W.H."/>
            <person name="Jacobs-Sera D."/>
            <person name="Hendrix R.W."/>
            <person name="Hatfull G.F."/>
        </authorList>
    </citation>
    <scope>NUCLEOTIDE SEQUENCE [LARGE SCALE GENOMIC DNA]</scope>
    <source>
        <strain evidence="2 3">DSM 27710</strain>
    </source>
</reference>
<organism evidence="2 3">
    <name type="scientific">Vulgatibacter incomptus</name>
    <dbReference type="NCBI Taxonomy" id="1391653"/>
    <lineage>
        <taxon>Bacteria</taxon>
        <taxon>Pseudomonadati</taxon>
        <taxon>Myxococcota</taxon>
        <taxon>Myxococcia</taxon>
        <taxon>Myxococcales</taxon>
        <taxon>Cystobacterineae</taxon>
        <taxon>Vulgatibacteraceae</taxon>
        <taxon>Vulgatibacter</taxon>
    </lineage>
</organism>
<evidence type="ECO:0000313" key="2">
    <source>
        <dbReference type="EMBL" id="AKU91728.1"/>
    </source>
</evidence>
<dbReference type="STRING" id="1391653.AKJ08_2115"/>
<protein>
    <submittedName>
        <fullName evidence="2">Uncharacterized protein</fullName>
    </submittedName>
</protein>
<dbReference type="KEGG" id="vin:AKJ08_2115"/>
<dbReference type="EMBL" id="CP012332">
    <property type="protein sequence ID" value="AKU91728.1"/>
    <property type="molecule type" value="Genomic_DNA"/>
</dbReference>
<feature type="region of interest" description="Disordered" evidence="1">
    <location>
        <begin position="25"/>
        <end position="67"/>
    </location>
</feature>
<evidence type="ECO:0000313" key="3">
    <source>
        <dbReference type="Proteomes" id="UP000055590"/>
    </source>
</evidence>
<accession>A0A0K1PDW9</accession>
<evidence type="ECO:0000256" key="1">
    <source>
        <dbReference type="SAM" id="MobiDB-lite"/>
    </source>
</evidence>
<gene>
    <name evidence="2" type="ORF">AKJ08_2115</name>
</gene>
<keyword evidence="3" id="KW-1185">Reference proteome</keyword>
<name>A0A0K1PDW9_9BACT</name>
<proteinExistence type="predicted"/>